<dbReference type="Proteomes" id="UP000233534">
    <property type="component" value="Chromosome"/>
</dbReference>
<proteinExistence type="predicted"/>
<evidence type="ECO:0000313" key="1">
    <source>
        <dbReference type="EMBL" id="AUG56113.1"/>
    </source>
</evidence>
<accession>A0A2K9EE07</accession>
<protein>
    <submittedName>
        <fullName evidence="1">Uncharacterized protein</fullName>
    </submittedName>
</protein>
<reference evidence="1 2" key="1">
    <citation type="submission" date="2017-12" db="EMBL/GenBank/DDBJ databases">
        <title>Complete genome sequence of Herbivorax saccincola GGR1, a novel Cellulosome-producing hydrolytic bacterium in a thermophilic biogas plant, established by Illumina and Nanopore MinION sequencing.</title>
        <authorList>
            <person name="Pechtl A."/>
            <person name="Ruckert C."/>
            <person name="Koeck D.E."/>
            <person name="Maus I."/>
            <person name="Winkler A."/>
            <person name="Kalinowski J."/>
            <person name="Puhler A."/>
            <person name="Schwarz W.W."/>
            <person name="Zverlov V.V."/>
            <person name="Schluter A."/>
            <person name="Liebl W."/>
        </authorList>
    </citation>
    <scope>NUCLEOTIDE SEQUENCE [LARGE SCALE GENOMIC DNA]</scope>
    <source>
        <strain evidence="2">SR1</strain>
    </source>
</reference>
<dbReference type="AlphaFoldDB" id="A0A2K9EE07"/>
<evidence type="ECO:0000313" key="2">
    <source>
        <dbReference type="Proteomes" id="UP000233534"/>
    </source>
</evidence>
<dbReference type="EMBL" id="CP025197">
    <property type="protein sequence ID" value="AUG56113.1"/>
    <property type="molecule type" value="Genomic_DNA"/>
</dbReference>
<gene>
    <name evidence="1" type="ORF">HVS_00675</name>
</gene>
<name>A0A2K9EE07_9FIRM</name>
<keyword evidence="2" id="KW-1185">Reference proteome</keyword>
<sequence length="122" mass="14526">MQINGEVHGYKWVLYERVKIMERKKVINFSNRFFSNLEQLGLDFNKAKQNILSHIEEKEKDLSLDKRMVFYTPYIEDGKKYMLAGFVTKKEKSIFIEANSIWDKGFNPEDIIVTETNIRIIK</sequence>
<dbReference type="KEGG" id="hsc:HVS_00675"/>
<organism evidence="1 2">
    <name type="scientific">Acetivibrio saccincola</name>
    <dbReference type="NCBI Taxonomy" id="1677857"/>
    <lineage>
        <taxon>Bacteria</taxon>
        <taxon>Bacillati</taxon>
        <taxon>Bacillota</taxon>
        <taxon>Clostridia</taxon>
        <taxon>Eubacteriales</taxon>
        <taxon>Oscillospiraceae</taxon>
        <taxon>Acetivibrio</taxon>
    </lineage>
</organism>